<reference evidence="1" key="1">
    <citation type="journal article" date="2023" name="Mol. Ecol. Resour.">
        <title>Chromosome-level genome assembly of a triploid poplar Populus alba 'Berolinensis'.</title>
        <authorList>
            <person name="Chen S."/>
            <person name="Yu Y."/>
            <person name="Wang X."/>
            <person name="Wang S."/>
            <person name="Zhang T."/>
            <person name="Zhou Y."/>
            <person name="He R."/>
            <person name="Meng N."/>
            <person name="Wang Y."/>
            <person name="Liu W."/>
            <person name="Liu Z."/>
            <person name="Liu J."/>
            <person name="Guo Q."/>
            <person name="Huang H."/>
            <person name="Sederoff R.R."/>
            <person name="Wang G."/>
            <person name="Qu G."/>
            <person name="Chen S."/>
        </authorList>
    </citation>
    <scope>NUCLEOTIDE SEQUENCE</scope>
    <source>
        <strain evidence="1">SC-2020</strain>
    </source>
</reference>
<dbReference type="AlphaFoldDB" id="A0AAD6LGR6"/>
<protein>
    <submittedName>
        <fullName evidence="1">Uncharacterized protein</fullName>
    </submittedName>
</protein>
<name>A0AAD6LGR6_9ROSI</name>
<evidence type="ECO:0000313" key="2">
    <source>
        <dbReference type="Proteomes" id="UP001164929"/>
    </source>
</evidence>
<dbReference type="Proteomes" id="UP001164929">
    <property type="component" value="Chromosome 17"/>
</dbReference>
<organism evidence="1 2">
    <name type="scientific">Populus alba x Populus x berolinensis</name>
    <dbReference type="NCBI Taxonomy" id="444605"/>
    <lineage>
        <taxon>Eukaryota</taxon>
        <taxon>Viridiplantae</taxon>
        <taxon>Streptophyta</taxon>
        <taxon>Embryophyta</taxon>
        <taxon>Tracheophyta</taxon>
        <taxon>Spermatophyta</taxon>
        <taxon>Magnoliopsida</taxon>
        <taxon>eudicotyledons</taxon>
        <taxon>Gunneridae</taxon>
        <taxon>Pentapetalae</taxon>
        <taxon>rosids</taxon>
        <taxon>fabids</taxon>
        <taxon>Malpighiales</taxon>
        <taxon>Salicaceae</taxon>
        <taxon>Saliceae</taxon>
        <taxon>Populus</taxon>
    </lineage>
</organism>
<evidence type="ECO:0000313" key="1">
    <source>
        <dbReference type="EMBL" id="KAJ6960323.1"/>
    </source>
</evidence>
<comment type="caution">
    <text evidence="1">The sequence shown here is derived from an EMBL/GenBank/DDBJ whole genome shotgun (WGS) entry which is preliminary data.</text>
</comment>
<dbReference type="EMBL" id="JAQIZT010000017">
    <property type="protein sequence ID" value="KAJ6960323.1"/>
    <property type="molecule type" value="Genomic_DNA"/>
</dbReference>
<gene>
    <name evidence="1" type="ORF">NC653_038375</name>
</gene>
<proteinExistence type="predicted"/>
<accession>A0AAD6LGR6</accession>
<keyword evidence="2" id="KW-1185">Reference proteome</keyword>
<sequence>MLAFLVFSENSQDYSLVHTCYKCDHLLFSIFTPSPPTNK</sequence>